<dbReference type="Pfam" id="PF13086">
    <property type="entry name" value="AAA_11"/>
    <property type="match status" value="1"/>
</dbReference>
<reference evidence="2 3" key="1">
    <citation type="submission" date="2022-06" db="EMBL/GenBank/DDBJ databases">
        <title>A taxonomic note on the genus Prevotella: Description of four novel genera and emended description of the genera Hallella and Xylanibacter.</title>
        <authorList>
            <person name="Hitch T.C.A."/>
        </authorList>
    </citation>
    <scope>NUCLEOTIDE SEQUENCE [LARGE SCALE GENOMIC DNA]</scope>
    <source>
        <strain evidence="2 3">DSM 100619</strain>
    </source>
</reference>
<evidence type="ECO:0000313" key="2">
    <source>
        <dbReference type="EMBL" id="MCO6026355.1"/>
    </source>
</evidence>
<accession>A0ABT1BZ35</accession>
<name>A0ABT1BZ35_9BACT</name>
<comment type="caution">
    <text evidence="2">The sequence shown here is derived from an EMBL/GenBank/DDBJ whole genome shotgun (WGS) entry which is preliminary data.</text>
</comment>
<dbReference type="InterPro" id="IPR027417">
    <property type="entry name" value="P-loop_NTPase"/>
</dbReference>
<evidence type="ECO:0000259" key="1">
    <source>
        <dbReference type="PROSITE" id="PS51192"/>
    </source>
</evidence>
<dbReference type="InterPro" id="IPR041679">
    <property type="entry name" value="DNA2/NAM7-like_C"/>
</dbReference>
<sequence length="1138" mass="130534">MDKAITSKELFTRIMRILSTPGLEPMAQNQLMHDTLVQCCHEGTKDSGHAFGNLFSQVDYLCNMKHIHVADKIAIQTMRRHSNSPQPLSDAELKEDIRALCIFISAVFSCDIPSDVNTSIPQINSYQLQPQRINNRYIRCIVQSVKVNGIEVSIDQDNAPEKAFIPYQEEQRGIDHSYLKDLVHKGTQLNLLDNHIDGDLIQPTLIVTEPDFLLDTSSIASCFTEYGHHPLLYLLNQMKPKANTQPILLGNLAGSILDDIINSKENYQLNDTIKSNYQEKALEYSCCNSFNPTKFYHDAENQAKNILQGVNQLFSGPNAFDKSKAILEPSFICEALGIEGRVDLMTTDFRLLIEQKSGRNMYIERQQLDPVHHGLTLENHWVQLLLYFGILHYNFHTTNTRTDIRLFYSKYPPIDGMMSVVNYHTLFREAIKYRNQVVSELFNIATKGFNDRIDRLTPESLNIKHIQSPFYHQYLRPQIAVMTDPLHTLSPLERHYFDRMVTFVIREQVVSKVGAQEGLGNSYSDLWNMPLAEKKDTGNIYTDLHIIKKEKSSSFNGYDTITLAIPDQGAYFLPNFRKGDMVNLYGYSRQRIPNVRQAILLKGILQDISSDQLVVHLNDGQQNPNLFHSEAYAIEHGSSDVGTTASLRNLHRFISSPQSERDLLLGQRKPERDQSIKLSRHYDDLLDPLLKRAKQARDYFLLLGPPGTGKTSCALQFMVREALTDTSQSILLMAYTNRAVDEICNMLLENKIDFLRIGNPFSCDKRYQPYLISNLAEHSPKLADFMKKIRNTRIIVGTTSMISSKEYLFSLKQFKLAIVDEASQILEPNIIGLLTRVKKFILIGDHKQLPAVVQQEENDSKVLDEDLNAIGLTNCRNSLFERLLHWERKQGRENDFIGVLNHQGRMHPSIAEFPGKMFYARECIQPVPLPHQKEKNLYPSRVREECDHISPLDHLLLNHRIVFIPSNFCRVTGISDKVNSSEAEITAQCLKRIFEYTQEVFKMTGLAQTQFDAIRTAGVIVPYRNQIAMIRKEIEKLHIPELLNVSIDTVERYQGSQRDYIIYSFTVQDLFQLEFLTASCFNEDGMTIDRKLNVALTRARKQTILTGNPQILDYDPIFRKLIAYCQQQKGYYDTRAAH</sequence>
<dbReference type="PANTHER" id="PTHR10887">
    <property type="entry name" value="DNA2/NAM7 HELICASE FAMILY"/>
    <property type="match status" value="1"/>
</dbReference>
<dbReference type="Gene3D" id="3.40.50.300">
    <property type="entry name" value="P-loop containing nucleotide triphosphate hydrolases"/>
    <property type="match status" value="2"/>
</dbReference>
<dbReference type="PANTHER" id="PTHR10887:SF495">
    <property type="entry name" value="HELICASE SENATAXIN ISOFORM X1-RELATED"/>
    <property type="match status" value="1"/>
</dbReference>
<dbReference type="InterPro" id="IPR041677">
    <property type="entry name" value="DNA2/NAM7_AAA_11"/>
</dbReference>
<evidence type="ECO:0000313" key="3">
    <source>
        <dbReference type="Proteomes" id="UP001204015"/>
    </source>
</evidence>
<dbReference type="Proteomes" id="UP001204015">
    <property type="component" value="Unassembled WGS sequence"/>
</dbReference>
<proteinExistence type="predicted"/>
<dbReference type="InterPro" id="IPR047187">
    <property type="entry name" value="SF1_C_Upf1"/>
</dbReference>
<dbReference type="Pfam" id="PF13087">
    <property type="entry name" value="AAA_12"/>
    <property type="match status" value="1"/>
</dbReference>
<gene>
    <name evidence="2" type="ORF">NG821_10990</name>
</gene>
<feature type="domain" description="Helicase ATP-binding" evidence="1">
    <location>
        <begin position="691"/>
        <end position="873"/>
    </location>
</feature>
<organism evidence="2 3">
    <name type="scientific">Segatella cerevisiae</name>
    <dbReference type="NCBI Taxonomy" id="2053716"/>
    <lineage>
        <taxon>Bacteria</taxon>
        <taxon>Pseudomonadati</taxon>
        <taxon>Bacteroidota</taxon>
        <taxon>Bacteroidia</taxon>
        <taxon>Bacteroidales</taxon>
        <taxon>Prevotellaceae</taxon>
        <taxon>Segatella</taxon>
    </lineage>
</organism>
<keyword evidence="3" id="KW-1185">Reference proteome</keyword>
<dbReference type="EMBL" id="JAMXLY010000051">
    <property type="protein sequence ID" value="MCO6026355.1"/>
    <property type="molecule type" value="Genomic_DNA"/>
</dbReference>
<dbReference type="RefSeq" id="WP_252761710.1">
    <property type="nucleotide sequence ID" value="NZ_JAMXLY010000051.1"/>
</dbReference>
<dbReference type="PROSITE" id="PS51192">
    <property type="entry name" value="HELICASE_ATP_BIND_1"/>
    <property type="match status" value="1"/>
</dbReference>
<dbReference type="CDD" id="cd18808">
    <property type="entry name" value="SF1_C_Upf1"/>
    <property type="match status" value="1"/>
</dbReference>
<dbReference type="InterPro" id="IPR014001">
    <property type="entry name" value="Helicase_ATP-bd"/>
</dbReference>
<protein>
    <submittedName>
        <fullName evidence="2">AAA domain-containing protein</fullName>
    </submittedName>
</protein>
<dbReference type="SUPFAM" id="SSF52540">
    <property type="entry name" value="P-loop containing nucleoside triphosphate hydrolases"/>
    <property type="match status" value="1"/>
</dbReference>
<dbReference type="InterPro" id="IPR045055">
    <property type="entry name" value="DNA2/NAM7-like"/>
</dbReference>